<dbReference type="RefSeq" id="WP_157744308.1">
    <property type="nucleotide sequence ID" value="NZ_LT607411.1"/>
</dbReference>
<proteinExistence type="predicted"/>
<organism evidence="3 4">
    <name type="scientific">Micromonospora viridifaciens</name>
    <dbReference type="NCBI Taxonomy" id="1881"/>
    <lineage>
        <taxon>Bacteria</taxon>
        <taxon>Bacillati</taxon>
        <taxon>Actinomycetota</taxon>
        <taxon>Actinomycetes</taxon>
        <taxon>Micromonosporales</taxon>
        <taxon>Micromonosporaceae</taxon>
        <taxon>Micromonospora</taxon>
    </lineage>
</organism>
<feature type="transmembrane region" description="Helical" evidence="2">
    <location>
        <begin position="37"/>
        <end position="59"/>
    </location>
</feature>
<evidence type="ECO:0000256" key="1">
    <source>
        <dbReference type="SAM" id="MobiDB-lite"/>
    </source>
</evidence>
<reference evidence="4" key="1">
    <citation type="submission" date="2016-06" db="EMBL/GenBank/DDBJ databases">
        <authorList>
            <person name="Varghese N."/>
            <person name="Submissions Spin"/>
        </authorList>
    </citation>
    <scope>NUCLEOTIDE SEQUENCE [LARGE SCALE GENOMIC DNA]</scope>
    <source>
        <strain evidence="4">DSM 43909</strain>
    </source>
</reference>
<dbReference type="AlphaFoldDB" id="A0A1C4U8C7"/>
<name>A0A1C4U8C7_MICVI</name>
<keyword evidence="2" id="KW-0812">Transmembrane</keyword>
<dbReference type="OrthoDB" id="3370374at2"/>
<keyword evidence="4" id="KW-1185">Reference proteome</keyword>
<sequence>MDDVVSELRAAVASPPPTRIDVDRLIATDRRRRRVRAWTLSGTGAAVAVAALLLAPAVLRGPAAQPEGFSLAPAAPGSVPGGTAEPPCAPVTPRASGEPAPQQSYPTVRATPTETPAAAVDRLTGVLRGALRDVVPPDLTIRAALPGCTDPQFQYQPSYREYVAGGRLVRGAEEAFLHVELRPTGADEAPDCGTLVPDREHCTRTELADGGVLLASAVPYGVDGVVQLSAILVRPDGTTVRVITANAGIGPDGAPRRTAERPLLTAEQVEVLARTAGLTLYP</sequence>
<accession>A0A1C4U8C7</accession>
<keyword evidence="2" id="KW-0472">Membrane</keyword>
<protein>
    <submittedName>
        <fullName evidence="3">Uncharacterized protein</fullName>
    </submittedName>
</protein>
<gene>
    <name evidence="3" type="ORF">GA0074695_0248</name>
</gene>
<evidence type="ECO:0000256" key="2">
    <source>
        <dbReference type="SAM" id="Phobius"/>
    </source>
</evidence>
<dbReference type="EMBL" id="LT607411">
    <property type="protein sequence ID" value="SCE67869.1"/>
    <property type="molecule type" value="Genomic_DNA"/>
</dbReference>
<feature type="region of interest" description="Disordered" evidence="1">
    <location>
        <begin position="74"/>
        <end position="112"/>
    </location>
</feature>
<keyword evidence="2" id="KW-1133">Transmembrane helix</keyword>
<evidence type="ECO:0000313" key="3">
    <source>
        <dbReference type="EMBL" id="SCE67869.1"/>
    </source>
</evidence>
<dbReference type="Proteomes" id="UP000198242">
    <property type="component" value="Chromosome I"/>
</dbReference>
<feature type="compositionally biased region" description="Polar residues" evidence="1">
    <location>
        <begin position="101"/>
        <end position="112"/>
    </location>
</feature>
<evidence type="ECO:0000313" key="4">
    <source>
        <dbReference type="Proteomes" id="UP000198242"/>
    </source>
</evidence>